<protein>
    <submittedName>
        <fullName evidence="1">Uncharacterized protein</fullName>
    </submittedName>
</protein>
<dbReference type="EMBL" id="BPVZ01000166">
    <property type="protein sequence ID" value="GKV43235.1"/>
    <property type="molecule type" value="Genomic_DNA"/>
</dbReference>
<gene>
    <name evidence="1" type="ORF">SLEP1_g50550</name>
</gene>
<evidence type="ECO:0000313" key="2">
    <source>
        <dbReference type="Proteomes" id="UP001054252"/>
    </source>
</evidence>
<reference evidence="1 2" key="1">
    <citation type="journal article" date="2021" name="Commun. Biol.">
        <title>The genome of Shorea leprosula (Dipterocarpaceae) highlights the ecological relevance of drought in aseasonal tropical rainforests.</title>
        <authorList>
            <person name="Ng K.K.S."/>
            <person name="Kobayashi M.J."/>
            <person name="Fawcett J.A."/>
            <person name="Hatakeyama M."/>
            <person name="Paape T."/>
            <person name="Ng C.H."/>
            <person name="Ang C.C."/>
            <person name="Tnah L.H."/>
            <person name="Lee C.T."/>
            <person name="Nishiyama T."/>
            <person name="Sese J."/>
            <person name="O'Brien M.J."/>
            <person name="Copetti D."/>
            <person name="Mohd Noor M.I."/>
            <person name="Ong R.C."/>
            <person name="Putra M."/>
            <person name="Sireger I.Z."/>
            <person name="Indrioko S."/>
            <person name="Kosugi Y."/>
            <person name="Izuno A."/>
            <person name="Isagi Y."/>
            <person name="Lee S.L."/>
            <person name="Shimizu K.K."/>
        </authorList>
    </citation>
    <scope>NUCLEOTIDE SEQUENCE [LARGE SCALE GENOMIC DNA]</scope>
    <source>
        <strain evidence="1">214</strain>
    </source>
</reference>
<organism evidence="1 2">
    <name type="scientific">Rubroshorea leprosula</name>
    <dbReference type="NCBI Taxonomy" id="152421"/>
    <lineage>
        <taxon>Eukaryota</taxon>
        <taxon>Viridiplantae</taxon>
        <taxon>Streptophyta</taxon>
        <taxon>Embryophyta</taxon>
        <taxon>Tracheophyta</taxon>
        <taxon>Spermatophyta</taxon>
        <taxon>Magnoliopsida</taxon>
        <taxon>eudicotyledons</taxon>
        <taxon>Gunneridae</taxon>
        <taxon>Pentapetalae</taxon>
        <taxon>rosids</taxon>
        <taxon>malvids</taxon>
        <taxon>Malvales</taxon>
        <taxon>Dipterocarpaceae</taxon>
        <taxon>Rubroshorea</taxon>
    </lineage>
</organism>
<sequence>MHFDVEQPFGILVLCCALQRCHDGNGKHTRKEECNLVRTSHLSFIIKVTSIRIPLVM</sequence>
<proteinExistence type="predicted"/>
<dbReference type="Proteomes" id="UP001054252">
    <property type="component" value="Unassembled WGS sequence"/>
</dbReference>
<name>A0AAV5M0E7_9ROSI</name>
<evidence type="ECO:0000313" key="1">
    <source>
        <dbReference type="EMBL" id="GKV43235.1"/>
    </source>
</evidence>
<dbReference type="AlphaFoldDB" id="A0AAV5M0E7"/>
<comment type="caution">
    <text evidence="1">The sequence shown here is derived from an EMBL/GenBank/DDBJ whole genome shotgun (WGS) entry which is preliminary data.</text>
</comment>
<keyword evidence="2" id="KW-1185">Reference proteome</keyword>
<accession>A0AAV5M0E7</accession>